<feature type="transmembrane region" description="Helical" evidence="9">
    <location>
        <begin position="683"/>
        <end position="702"/>
    </location>
</feature>
<evidence type="ECO:0000256" key="9">
    <source>
        <dbReference type="RuleBase" id="RU366040"/>
    </source>
</evidence>
<dbReference type="EC" id="2.4.1.16" evidence="2 9"/>
<dbReference type="InterPro" id="IPR004835">
    <property type="entry name" value="Chitin_synth"/>
</dbReference>
<dbReference type="CDD" id="cd04190">
    <property type="entry name" value="Chitin_synth_C"/>
    <property type="match status" value="1"/>
</dbReference>
<dbReference type="EMBL" id="KV407455">
    <property type="protein sequence ID" value="KZF25536.1"/>
    <property type="molecule type" value="Genomic_DNA"/>
</dbReference>
<dbReference type="OrthoDB" id="26569at2759"/>
<evidence type="ECO:0000256" key="10">
    <source>
        <dbReference type="SAM" id="MobiDB-lite"/>
    </source>
</evidence>
<dbReference type="Proteomes" id="UP000076632">
    <property type="component" value="Unassembled WGS sequence"/>
</dbReference>
<feature type="transmembrane region" description="Helical" evidence="9">
    <location>
        <begin position="843"/>
        <end position="865"/>
    </location>
</feature>
<proteinExistence type="inferred from homology"/>
<keyword evidence="6 9" id="KW-0812">Transmembrane</keyword>
<dbReference type="GO" id="GO:0030428">
    <property type="term" value="C:cell septum"/>
    <property type="evidence" value="ECO:0007669"/>
    <property type="project" value="TreeGrafter"/>
</dbReference>
<reference evidence="12 13" key="1">
    <citation type="journal article" date="2016" name="Fungal Biol.">
        <title>The genome of Xylona heveae provides a window into fungal endophytism.</title>
        <authorList>
            <person name="Gazis R."/>
            <person name="Kuo A."/>
            <person name="Riley R."/>
            <person name="LaButti K."/>
            <person name="Lipzen A."/>
            <person name="Lin J."/>
            <person name="Amirebrahimi M."/>
            <person name="Hesse C.N."/>
            <person name="Spatafora J.W."/>
            <person name="Henrissat B."/>
            <person name="Hainaut M."/>
            <person name="Grigoriev I.V."/>
            <person name="Hibbett D.S."/>
        </authorList>
    </citation>
    <scope>NUCLEOTIDE SEQUENCE [LARGE SCALE GENOMIC DNA]</scope>
    <source>
        <strain evidence="12 13">TC161</strain>
    </source>
</reference>
<organism evidence="12 13">
    <name type="scientific">Xylona heveae (strain CBS 132557 / TC161)</name>
    <dbReference type="NCBI Taxonomy" id="1328760"/>
    <lineage>
        <taxon>Eukaryota</taxon>
        <taxon>Fungi</taxon>
        <taxon>Dikarya</taxon>
        <taxon>Ascomycota</taxon>
        <taxon>Pezizomycotina</taxon>
        <taxon>Xylonomycetes</taxon>
        <taxon>Xylonales</taxon>
        <taxon>Xylonaceae</taxon>
        <taxon>Xylona</taxon>
    </lineage>
</organism>
<evidence type="ECO:0000256" key="1">
    <source>
        <dbReference type="ARBA" id="ARBA00004651"/>
    </source>
</evidence>
<dbReference type="GeneID" id="28894872"/>
<dbReference type="RefSeq" id="XP_018191091.1">
    <property type="nucleotide sequence ID" value="XM_018329735.1"/>
</dbReference>
<dbReference type="GO" id="GO:1902404">
    <property type="term" value="P:mitotic actomyosin contractile ring contraction"/>
    <property type="evidence" value="ECO:0007669"/>
    <property type="project" value="EnsemblFungi"/>
</dbReference>
<name>A0A165IY56_XYLHT</name>
<evidence type="ECO:0000256" key="4">
    <source>
        <dbReference type="ARBA" id="ARBA00022676"/>
    </source>
</evidence>
<dbReference type="STRING" id="1328760.A0A165IY56"/>
<protein>
    <recommendedName>
        <fullName evidence="2 9">Chitin synthase</fullName>
        <ecNumber evidence="2 9">2.4.1.16</ecNumber>
    </recommendedName>
</protein>
<evidence type="ECO:0000256" key="3">
    <source>
        <dbReference type="ARBA" id="ARBA00022475"/>
    </source>
</evidence>
<gene>
    <name evidence="12" type="ORF">L228DRAFT_207733</name>
</gene>
<keyword evidence="8 9" id="KW-0472">Membrane</keyword>
<dbReference type="Pfam" id="PF08407">
    <property type="entry name" value="Chitin_synth_1N"/>
    <property type="match status" value="1"/>
</dbReference>
<keyword evidence="4 9" id="KW-0328">Glycosyltransferase</keyword>
<evidence type="ECO:0000256" key="6">
    <source>
        <dbReference type="ARBA" id="ARBA00022692"/>
    </source>
</evidence>
<keyword evidence="7 9" id="KW-1133">Transmembrane helix</keyword>
<keyword evidence="13" id="KW-1185">Reference proteome</keyword>
<dbReference type="InParanoid" id="A0A165IY56"/>
<dbReference type="GO" id="GO:0005935">
    <property type="term" value="C:cellular bud neck"/>
    <property type="evidence" value="ECO:0007669"/>
    <property type="project" value="EnsemblFungi"/>
</dbReference>
<dbReference type="OMA" id="TTMRETE"/>
<evidence type="ECO:0000313" key="13">
    <source>
        <dbReference type="Proteomes" id="UP000076632"/>
    </source>
</evidence>
<accession>A0A165IY56</accession>
<comment type="similarity">
    <text evidence="9">Belongs to the chitin synthase family.</text>
</comment>
<dbReference type="InterPro" id="IPR013616">
    <property type="entry name" value="Chitin_synth_N"/>
</dbReference>
<evidence type="ECO:0000256" key="2">
    <source>
        <dbReference type="ARBA" id="ARBA00012543"/>
    </source>
</evidence>
<dbReference type="FunCoup" id="A0A165IY56">
    <property type="interactions" value="75"/>
</dbReference>
<feature type="region of interest" description="Disordered" evidence="10">
    <location>
        <begin position="1"/>
        <end position="73"/>
    </location>
</feature>
<feature type="transmembrane region" description="Helical" evidence="9">
    <location>
        <begin position="606"/>
        <end position="628"/>
    </location>
</feature>
<dbReference type="GO" id="GO:0005886">
    <property type="term" value="C:plasma membrane"/>
    <property type="evidence" value="ECO:0007669"/>
    <property type="project" value="UniProtKB-SubCell"/>
</dbReference>
<dbReference type="PANTHER" id="PTHR22914:SF38">
    <property type="entry name" value="CHITIN SYNTHASE 2"/>
    <property type="match status" value="1"/>
</dbReference>
<feature type="transmembrane region" description="Helical" evidence="9">
    <location>
        <begin position="531"/>
        <end position="550"/>
    </location>
</feature>
<dbReference type="PANTHER" id="PTHR22914">
    <property type="entry name" value="CHITIN SYNTHASE"/>
    <property type="match status" value="1"/>
</dbReference>
<dbReference type="GO" id="GO:0071555">
    <property type="term" value="P:cell wall organization"/>
    <property type="evidence" value="ECO:0007669"/>
    <property type="project" value="UniProtKB-KW"/>
</dbReference>
<evidence type="ECO:0000313" key="12">
    <source>
        <dbReference type="EMBL" id="KZF25536.1"/>
    </source>
</evidence>
<keyword evidence="9" id="KW-0961">Cell wall biogenesis/degradation</keyword>
<evidence type="ECO:0000259" key="11">
    <source>
        <dbReference type="Pfam" id="PF08407"/>
    </source>
</evidence>
<comment type="subcellular location">
    <subcellularLocation>
        <location evidence="1 9">Cell membrane</location>
        <topology evidence="1 9">Multi-pass membrane protein</topology>
    </subcellularLocation>
</comment>
<sequence length="924" mass="103790">MHSGRISPIRAWSPTHSTVDWSRPPPSNVPYAPSDINGSPRPGTPSSQYGGSPRRPLPPAPLFSIPPGTRSVSKDLADDAAIEIGSEDEDDVFAPTSTDHHYGLQSSLSYRSGSMTSDEYDEKPGFGHYAEVPIGRQERRGARQAQVTKKEVKLINGELILECKIPTILYSFLPRRDDIEFTHMRYTAVTCDPDDFVARGYKLRQQIGATARDTELFVCVTMYNEDEIDFTRTMHGVMRNIAHFCSRAKSRTWGKDGWKKIVVCIVSDGRKKVHPRTLDALAAMGVYQDGIAKNLVNQKEVTAHVYEYTTQVSLDADLKFKGAEKGIVPCQMIFCLKEKNAKKLNSHRWFFNAFGKALNPNVCILLDVGTKPGSTSLYHLWKAFDNDSNVGGACGEIKAGKGKAWLGLLNPLVASQNFEYKMSNILDKPLESAFGYITVLPGALSAYRYHALQNDSTGHGPLSQYFKGETLHGQDADVFTANMYLAEDRILCWELVAKRDERWVLKYVKSSTGETDVPDAVPEFISQRRRWLNGAFFAAVYSLIHFRQIWKTDHTIARKILLHVEFVYQFISLMFTFFSLANFYLTFFFVAGALSDHKIDPFGHHIGLYIFTVLRFSCILLICVQFILSMGNRPQGAKKMFMTSMIVYSVIMAYTLFATLYIVVTQLKGTKHLVLGNNLFTNLIISAMSTIGLYFLMSFLYLDPWHMFTSSAQYFALLPSYICTLQVYAFCNTHDVSWGTKGDNVIHTDLGAAISGKGNMVELEMPSEQLDIDSGYDEALRNLRDRLEVAKPTVSESQQQEDYYRAVRTYVVVFWMVSNAILAMAVSEAYGSNHLGSNNYMKFLLWAVAGLAGFRAIGSSAYGTINIIHAVAKGKVKFDLDRFKFFTLRPKFGRSHFKAPDWMSNMSSKVSSGVSSVGVKMRRK</sequence>
<comment type="function">
    <text evidence="9">Polymerizes chitin, a structural polymer of the cell wall and septum, by transferring the sugar moiety of UDP-GlcNAc to the non-reducing end of the growing chitin polymer.</text>
</comment>
<evidence type="ECO:0000256" key="5">
    <source>
        <dbReference type="ARBA" id="ARBA00022679"/>
    </source>
</evidence>
<feature type="transmembrane region" description="Helical" evidence="9">
    <location>
        <begin position="810"/>
        <end position="831"/>
    </location>
</feature>
<dbReference type="GO" id="GO:0004100">
    <property type="term" value="F:chitin synthase activity"/>
    <property type="evidence" value="ECO:0007669"/>
    <property type="project" value="UniProtKB-UniRule"/>
</dbReference>
<feature type="domain" description="Chitin synthase N-terminal" evidence="11">
    <location>
        <begin position="148"/>
        <end position="215"/>
    </location>
</feature>
<evidence type="ECO:0000256" key="7">
    <source>
        <dbReference type="ARBA" id="ARBA00022989"/>
    </source>
</evidence>
<dbReference type="Pfam" id="PF01644">
    <property type="entry name" value="Chitin_synth_1"/>
    <property type="match status" value="1"/>
</dbReference>
<evidence type="ECO:0000256" key="8">
    <source>
        <dbReference type="ARBA" id="ARBA00023136"/>
    </source>
</evidence>
<dbReference type="AlphaFoldDB" id="A0A165IY56"/>
<feature type="transmembrane region" description="Helical" evidence="9">
    <location>
        <begin position="640"/>
        <end position="663"/>
    </location>
</feature>
<keyword evidence="3 9" id="KW-1003">Cell membrane</keyword>
<comment type="catalytic activity">
    <reaction evidence="9">
        <text>[(1-&gt;4)-N-acetyl-beta-D-glucosaminyl](n) + UDP-N-acetyl-alpha-D-glucosamine = [(1-&gt;4)-N-acetyl-beta-D-glucosaminyl](n+1) + UDP + H(+)</text>
        <dbReference type="Rhea" id="RHEA:16637"/>
        <dbReference type="Rhea" id="RHEA-COMP:9593"/>
        <dbReference type="Rhea" id="RHEA-COMP:9595"/>
        <dbReference type="ChEBI" id="CHEBI:15378"/>
        <dbReference type="ChEBI" id="CHEBI:17029"/>
        <dbReference type="ChEBI" id="CHEBI:57705"/>
        <dbReference type="ChEBI" id="CHEBI:58223"/>
        <dbReference type="EC" id="2.4.1.16"/>
    </reaction>
</comment>
<keyword evidence="5 9" id="KW-0808">Transferase</keyword>
<dbReference type="GO" id="GO:0006031">
    <property type="term" value="P:chitin biosynthetic process"/>
    <property type="evidence" value="ECO:0007669"/>
    <property type="project" value="UniProtKB-UniRule"/>
</dbReference>
<feature type="transmembrane region" description="Helical" evidence="9">
    <location>
        <begin position="570"/>
        <end position="594"/>
    </location>
</feature>